<dbReference type="STRING" id="1149755.A0A2J6RT78"/>
<evidence type="ECO:0000313" key="4">
    <source>
        <dbReference type="Proteomes" id="UP000235786"/>
    </source>
</evidence>
<dbReference type="Pfam" id="PF12776">
    <property type="entry name" value="Myb_DNA-bind_3"/>
    <property type="match status" value="1"/>
</dbReference>
<name>A0A2J6RT78_HYAVF</name>
<dbReference type="OrthoDB" id="5346818at2759"/>
<evidence type="ECO:0000313" key="3">
    <source>
        <dbReference type="EMBL" id="PMD41728.1"/>
    </source>
</evidence>
<evidence type="ECO:0000256" key="1">
    <source>
        <dbReference type="SAM" id="MobiDB-lite"/>
    </source>
</evidence>
<accession>A0A2J6RT78</accession>
<reference evidence="3 4" key="1">
    <citation type="submission" date="2016-04" db="EMBL/GenBank/DDBJ databases">
        <title>A degradative enzymes factory behind the ericoid mycorrhizal symbiosis.</title>
        <authorList>
            <consortium name="DOE Joint Genome Institute"/>
            <person name="Martino E."/>
            <person name="Morin E."/>
            <person name="Grelet G."/>
            <person name="Kuo A."/>
            <person name="Kohler A."/>
            <person name="Daghino S."/>
            <person name="Barry K."/>
            <person name="Choi C."/>
            <person name="Cichocki N."/>
            <person name="Clum A."/>
            <person name="Copeland A."/>
            <person name="Hainaut M."/>
            <person name="Haridas S."/>
            <person name="Labutti K."/>
            <person name="Lindquist E."/>
            <person name="Lipzen A."/>
            <person name="Khouja H.-R."/>
            <person name="Murat C."/>
            <person name="Ohm R."/>
            <person name="Olson A."/>
            <person name="Spatafora J."/>
            <person name="Veneault-Fourrey C."/>
            <person name="Henrissat B."/>
            <person name="Grigoriev I."/>
            <person name="Martin F."/>
            <person name="Perotto S."/>
        </authorList>
    </citation>
    <scope>NUCLEOTIDE SEQUENCE [LARGE SCALE GENOMIC DNA]</scope>
    <source>
        <strain evidence="3 4">F</strain>
    </source>
</reference>
<feature type="compositionally biased region" description="Polar residues" evidence="1">
    <location>
        <begin position="24"/>
        <end position="39"/>
    </location>
</feature>
<dbReference type="EMBL" id="KZ613944">
    <property type="protein sequence ID" value="PMD41728.1"/>
    <property type="molecule type" value="Genomic_DNA"/>
</dbReference>
<sequence>MPYNDLLYSIPLLSQPLLRNHAASLNPSPRTAESIPTASRQKRDDAKTQGLMSEGGFKAVVWQGIARSYSDPKKNKPRICETKWSRIKKWYLEVKFLRELSRFGWDEVNCVLTAESEVWAEIAKKYPEKLKWPGSYSFYGALADVDLDVFKELDGDDIDFLIDPLLHTPNLSDNEDEVKTKTRAVKRHRLSIQAPRPKKAKTSGLGVMDKVVDGIASMAEAITKGSLEITVKESTDSTLEGQA</sequence>
<organism evidence="3 4">
    <name type="scientific">Hyaloscypha variabilis (strain UAMH 11265 / GT02V1 / F)</name>
    <name type="common">Meliniomyces variabilis</name>
    <dbReference type="NCBI Taxonomy" id="1149755"/>
    <lineage>
        <taxon>Eukaryota</taxon>
        <taxon>Fungi</taxon>
        <taxon>Dikarya</taxon>
        <taxon>Ascomycota</taxon>
        <taxon>Pezizomycotina</taxon>
        <taxon>Leotiomycetes</taxon>
        <taxon>Helotiales</taxon>
        <taxon>Hyaloscyphaceae</taxon>
        <taxon>Hyaloscypha</taxon>
        <taxon>Hyaloscypha variabilis</taxon>
    </lineage>
</organism>
<protein>
    <recommendedName>
        <fullName evidence="2">Myb/SANT-like domain-containing protein</fullName>
    </recommendedName>
</protein>
<feature type="domain" description="Myb/SANT-like" evidence="2">
    <location>
        <begin position="50"/>
        <end position="121"/>
    </location>
</feature>
<evidence type="ECO:0000259" key="2">
    <source>
        <dbReference type="Pfam" id="PF12776"/>
    </source>
</evidence>
<dbReference type="InterPro" id="IPR024752">
    <property type="entry name" value="Myb/SANT-like_dom"/>
</dbReference>
<dbReference type="Proteomes" id="UP000235786">
    <property type="component" value="Unassembled WGS sequence"/>
</dbReference>
<dbReference type="AlphaFoldDB" id="A0A2J6RT78"/>
<proteinExistence type="predicted"/>
<keyword evidence="4" id="KW-1185">Reference proteome</keyword>
<feature type="region of interest" description="Disordered" evidence="1">
    <location>
        <begin position="24"/>
        <end position="48"/>
    </location>
</feature>
<gene>
    <name evidence="3" type="ORF">L207DRAFT_528330</name>
</gene>